<dbReference type="PANTHER" id="PTHR21666">
    <property type="entry name" value="PEPTIDASE-RELATED"/>
    <property type="match status" value="1"/>
</dbReference>
<keyword evidence="3" id="KW-0732">Signal</keyword>
<dbReference type="RefSeq" id="WP_237345084.1">
    <property type="nucleotide sequence ID" value="NZ_JABWGX010000007.1"/>
</dbReference>
<evidence type="ECO:0000313" key="6">
    <source>
        <dbReference type="Proteomes" id="UP001241747"/>
    </source>
</evidence>
<keyword evidence="5" id="KW-0378">Hydrolase</keyword>
<feature type="signal peptide" evidence="3">
    <location>
        <begin position="1"/>
        <end position="27"/>
    </location>
</feature>
<dbReference type="EMBL" id="JAUSVY010000002">
    <property type="protein sequence ID" value="MDQ0504427.1"/>
    <property type="molecule type" value="Genomic_DNA"/>
</dbReference>
<comment type="similarity">
    <text evidence="1">Belongs to the E.coli NlpD/Haemophilus LppB family.</text>
</comment>
<dbReference type="PANTHER" id="PTHR21666:SF263">
    <property type="entry name" value="MUREIN HYDROLASE ACTIVATOR NLPD"/>
    <property type="match status" value="1"/>
</dbReference>
<dbReference type="InterPro" id="IPR016047">
    <property type="entry name" value="M23ase_b-sheet_dom"/>
</dbReference>
<dbReference type="GO" id="GO:0016787">
    <property type="term" value="F:hydrolase activity"/>
    <property type="evidence" value="ECO:0007669"/>
    <property type="project" value="UniProtKB-KW"/>
</dbReference>
<feature type="chain" id="PRO_5046391904" evidence="3">
    <location>
        <begin position="28"/>
        <end position="403"/>
    </location>
</feature>
<feature type="region of interest" description="Disordered" evidence="2">
    <location>
        <begin position="47"/>
        <end position="86"/>
    </location>
</feature>
<dbReference type="PROSITE" id="PS51257">
    <property type="entry name" value="PROKAR_LIPOPROTEIN"/>
    <property type="match status" value="1"/>
</dbReference>
<dbReference type="InterPro" id="IPR018392">
    <property type="entry name" value="LysM"/>
</dbReference>
<protein>
    <submittedName>
        <fullName evidence="5">Murein DD-endopeptidase MepM/ murein hydrolase activator NlpD</fullName>
    </submittedName>
</protein>
<dbReference type="SMART" id="SM00257">
    <property type="entry name" value="LysM"/>
    <property type="match status" value="1"/>
</dbReference>
<evidence type="ECO:0000313" key="5">
    <source>
        <dbReference type="EMBL" id="MDQ0504427.1"/>
    </source>
</evidence>
<dbReference type="InterPro" id="IPR050570">
    <property type="entry name" value="Cell_wall_metabolism_enzyme"/>
</dbReference>
<feature type="domain" description="LysM" evidence="4">
    <location>
        <begin position="127"/>
        <end position="171"/>
    </location>
</feature>
<evidence type="ECO:0000259" key="4">
    <source>
        <dbReference type="PROSITE" id="PS51782"/>
    </source>
</evidence>
<dbReference type="CDD" id="cd12797">
    <property type="entry name" value="M23_peptidase"/>
    <property type="match status" value="1"/>
</dbReference>
<dbReference type="Pfam" id="PF01476">
    <property type="entry name" value="LysM"/>
    <property type="match status" value="1"/>
</dbReference>
<organism evidence="5 6">
    <name type="scientific">Xanthobacter agilis</name>
    <dbReference type="NCBI Taxonomy" id="47492"/>
    <lineage>
        <taxon>Bacteria</taxon>
        <taxon>Pseudomonadati</taxon>
        <taxon>Pseudomonadota</taxon>
        <taxon>Alphaproteobacteria</taxon>
        <taxon>Hyphomicrobiales</taxon>
        <taxon>Xanthobacteraceae</taxon>
        <taxon>Xanthobacter</taxon>
    </lineage>
</organism>
<dbReference type="Pfam" id="PF01551">
    <property type="entry name" value="Peptidase_M23"/>
    <property type="match status" value="1"/>
</dbReference>
<dbReference type="Proteomes" id="UP001241747">
    <property type="component" value="Unassembled WGS sequence"/>
</dbReference>
<evidence type="ECO:0000256" key="3">
    <source>
        <dbReference type="SAM" id="SignalP"/>
    </source>
</evidence>
<keyword evidence="6" id="KW-1185">Reference proteome</keyword>
<dbReference type="CDD" id="cd00118">
    <property type="entry name" value="LysM"/>
    <property type="match status" value="1"/>
</dbReference>
<sequence length="403" mass="39461">MRNFSETKGRRVVARLAVIGLMSGAVAGCSSDTTRFTGFPDFNFGGAQAQAPAPTPDVTGSLRGAPTGRVDSAALPPPPTVAPNSYAASGGGQPLYGAPASVAANGSYVAPGYTPPNAPAAPRTAGGSHVVQAGETLTSVARLYNVTPAALGAANGIAPGNTVRTGQSLVIPPAGTAAAATSVAAAPAAPHATGTLGTVPAPAVASAKPLPPPATGAKPAPAVAVAPAPAAPVQTASAAPTPAVSRAPAPAIAAKVETAAKVSAVADADDAPRTAGGGPQFRAPVRGRVISSFGPKPGGARNDGVNFAVPEGTSVRAAEDGVVAYAGNELKGYGNLVLIKHADGYVTAYAHASELDVKRGDTVRRGQIIAKAGQSGSVQSPQLHFEIRKGSTAVDPSRYVAGL</sequence>
<reference evidence="5 6" key="1">
    <citation type="submission" date="2023-07" db="EMBL/GenBank/DDBJ databases">
        <title>Genomic Encyclopedia of Type Strains, Phase IV (KMG-IV): sequencing the most valuable type-strain genomes for metagenomic binning, comparative biology and taxonomic classification.</title>
        <authorList>
            <person name="Goeker M."/>
        </authorList>
    </citation>
    <scope>NUCLEOTIDE SEQUENCE [LARGE SCALE GENOMIC DNA]</scope>
    <source>
        <strain evidence="5 6">DSM 3770</strain>
    </source>
</reference>
<accession>A0ABU0LBA9</accession>
<evidence type="ECO:0000256" key="1">
    <source>
        <dbReference type="ARBA" id="ARBA00038420"/>
    </source>
</evidence>
<proteinExistence type="inferred from homology"/>
<dbReference type="SUPFAM" id="SSF54106">
    <property type="entry name" value="LysM domain"/>
    <property type="match status" value="1"/>
</dbReference>
<gene>
    <name evidence="5" type="ORF">QOZ94_001201</name>
</gene>
<name>A0ABU0LBA9_XANAG</name>
<dbReference type="Gene3D" id="3.10.350.10">
    <property type="entry name" value="LysM domain"/>
    <property type="match status" value="1"/>
</dbReference>
<dbReference type="InterPro" id="IPR036779">
    <property type="entry name" value="LysM_dom_sf"/>
</dbReference>
<evidence type="ECO:0000256" key="2">
    <source>
        <dbReference type="SAM" id="MobiDB-lite"/>
    </source>
</evidence>
<dbReference type="SUPFAM" id="SSF51261">
    <property type="entry name" value="Duplicated hybrid motif"/>
    <property type="match status" value="1"/>
</dbReference>
<comment type="caution">
    <text evidence="5">The sequence shown here is derived from an EMBL/GenBank/DDBJ whole genome shotgun (WGS) entry which is preliminary data.</text>
</comment>
<dbReference type="PROSITE" id="PS51782">
    <property type="entry name" value="LYSM"/>
    <property type="match status" value="1"/>
</dbReference>
<dbReference type="Gene3D" id="2.70.70.10">
    <property type="entry name" value="Glucose Permease (Domain IIA)"/>
    <property type="match status" value="1"/>
</dbReference>
<dbReference type="InterPro" id="IPR011055">
    <property type="entry name" value="Dup_hybrid_motif"/>
</dbReference>